<dbReference type="Proteomes" id="UP000663891">
    <property type="component" value="Unassembled WGS sequence"/>
</dbReference>
<gene>
    <name evidence="1" type="ORF">VCS650_LOCUS4543</name>
</gene>
<sequence length="337" mass="38763">MANDIQKIKKDLVSNDVVVFVGPNISVYTANGDTTVSYWKGLLNNGLNQCYRSTGIDAENFAECIKKLDNSVEVNDYAVFADRIKYCFGEQTDTYKTWLTDTIGQLHPQKPELIKAIGELRCPILTTNYDSLLEDILSKETLTWNKYQSNDSLTNMMNHILHVYGHYQSPNTVIFSSNDYHQLHEDELICSQLRRLVEGKTLLFVGYGMGMPDPSFSQLLKWIFNITRNNPPTIYKLIKSNVRCSLLENIKEISYGNTFEDLLFFLQSLPSFSTLIHQNLSFTERRENVRRKYLNYLINEYGHVSIFGYSNNDISLPLESVDVELKFDPTHPSIKAM</sequence>
<dbReference type="AlphaFoldDB" id="A0A813THC6"/>
<organism evidence="1 2">
    <name type="scientific">Adineta steineri</name>
    <dbReference type="NCBI Taxonomy" id="433720"/>
    <lineage>
        <taxon>Eukaryota</taxon>
        <taxon>Metazoa</taxon>
        <taxon>Spiralia</taxon>
        <taxon>Gnathifera</taxon>
        <taxon>Rotifera</taxon>
        <taxon>Eurotatoria</taxon>
        <taxon>Bdelloidea</taxon>
        <taxon>Adinetida</taxon>
        <taxon>Adinetidae</taxon>
        <taxon>Adineta</taxon>
    </lineage>
</organism>
<name>A0A813THC6_9BILA</name>
<evidence type="ECO:0008006" key="3">
    <source>
        <dbReference type="Google" id="ProtNLM"/>
    </source>
</evidence>
<evidence type="ECO:0000313" key="2">
    <source>
        <dbReference type="Proteomes" id="UP000663891"/>
    </source>
</evidence>
<proteinExistence type="predicted"/>
<protein>
    <recommendedName>
        <fullName evidence="3">SIR2-like domain-containing protein</fullName>
    </recommendedName>
</protein>
<dbReference type="EMBL" id="CAJNON010000025">
    <property type="protein sequence ID" value="CAF0810984.1"/>
    <property type="molecule type" value="Genomic_DNA"/>
</dbReference>
<comment type="caution">
    <text evidence="1">The sequence shown here is derived from an EMBL/GenBank/DDBJ whole genome shotgun (WGS) entry which is preliminary data.</text>
</comment>
<accession>A0A813THC6</accession>
<dbReference type="Pfam" id="PF13289">
    <property type="entry name" value="SIR2_2"/>
    <property type="match status" value="1"/>
</dbReference>
<reference evidence="1" key="1">
    <citation type="submission" date="2021-02" db="EMBL/GenBank/DDBJ databases">
        <authorList>
            <person name="Nowell W R."/>
        </authorList>
    </citation>
    <scope>NUCLEOTIDE SEQUENCE</scope>
</reference>
<dbReference type="OrthoDB" id="10062108at2759"/>
<evidence type="ECO:0000313" key="1">
    <source>
        <dbReference type="EMBL" id="CAF0810984.1"/>
    </source>
</evidence>